<evidence type="ECO:0000256" key="7">
    <source>
        <dbReference type="PROSITE-ProRule" id="PRU01091"/>
    </source>
</evidence>
<evidence type="ECO:0000256" key="2">
    <source>
        <dbReference type="ARBA" id="ARBA00023012"/>
    </source>
</evidence>
<organism evidence="10">
    <name type="scientific">uncultured Sulfurovum sp</name>
    <dbReference type="NCBI Taxonomy" id="269237"/>
    <lineage>
        <taxon>Bacteria</taxon>
        <taxon>Pseudomonadati</taxon>
        <taxon>Campylobacterota</taxon>
        <taxon>Epsilonproteobacteria</taxon>
        <taxon>Campylobacterales</taxon>
        <taxon>Sulfurovaceae</taxon>
        <taxon>Sulfurovum</taxon>
        <taxon>environmental samples</taxon>
    </lineage>
</organism>
<dbReference type="InterPro" id="IPR039420">
    <property type="entry name" value="WalR-like"/>
</dbReference>
<dbReference type="SMART" id="SM00862">
    <property type="entry name" value="Trans_reg_C"/>
    <property type="match status" value="1"/>
</dbReference>
<dbReference type="Pfam" id="PF00486">
    <property type="entry name" value="Trans_reg_C"/>
    <property type="match status" value="1"/>
</dbReference>
<feature type="domain" description="OmpR/PhoB-type" evidence="9">
    <location>
        <begin position="147"/>
        <end position="241"/>
    </location>
</feature>
<dbReference type="InterPro" id="IPR016032">
    <property type="entry name" value="Sig_transdc_resp-reg_C-effctor"/>
</dbReference>
<gene>
    <name evidence="10" type="ORF">HELGO_WM17254</name>
</gene>
<dbReference type="InterPro" id="IPR001867">
    <property type="entry name" value="OmpR/PhoB-type_DNA-bd"/>
</dbReference>
<keyword evidence="3" id="KW-0805">Transcription regulation</keyword>
<dbReference type="PROSITE" id="PS51755">
    <property type="entry name" value="OMPR_PHOB"/>
    <property type="match status" value="1"/>
</dbReference>
<dbReference type="PROSITE" id="PS50110">
    <property type="entry name" value="RESPONSE_REGULATORY"/>
    <property type="match status" value="1"/>
</dbReference>
<dbReference type="GO" id="GO:0005829">
    <property type="term" value="C:cytosol"/>
    <property type="evidence" value="ECO:0007669"/>
    <property type="project" value="TreeGrafter"/>
</dbReference>
<dbReference type="Gene3D" id="3.40.50.2300">
    <property type="match status" value="1"/>
</dbReference>
<dbReference type="GO" id="GO:0032993">
    <property type="term" value="C:protein-DNA complex"/>
    <property type="evidence" value="ECO:0007669"/>
    <property type="project" value="TreeGrafter"/>
</dbReference>
<evidence type="ECO:0000259" key="8">
    <source>
        <dbReference type="PROSITE" id="PS50110"/>
    </source>
</evidence>
<reference evidence="10" key="1">
    <citation type="submission" date="2020-01" db="EMBL/GenBank/DDBJ databases">
        <authorList>
            <person name="Meier V. D."/>
            <person name="Meier V D."/>
        </authorList>
    </citation>
    <scope>NUCLEOTIDE SEQUENCE</scope>
    <source>
        <strain evidence="10">HLG_WM_MAG_06</strain>
    </source>
</reference>
<proteinExistence type="predicted"/>
<accession>A0A6S6SFP3</accession>
<evidence type="ECO:0000256" key="6">
    <source>
        <dbReference type="PROSITE-ProRule" id="PRU00169"/>
    </source>
</evidence>
<dbReference type="SUPFAM" id="SSF46894">
    <property type="entry name" value="C-terminal effector domain of the bipartite response regulators"/>
    <property type="match status" value="1"/>
</dbReference>
<keyword evidence="5" id="KW-0804">Transcription</keyword>
<dbReference type="EMBL" id="CACVAP010000056">
    <property type="protein sequence ID" value="CAA6808857.1"/>
    <property type="molecule type" value="Genomic_DNA"/>
</dbReference>
<dbReference type="Pfam" id="PF00072">
    <property type="entry name" value="Response_reg"/>
    <property type="match status" value="1"/>
</dbReference>
<dbReference type="GO" id="GO:0000156">
    <property type="term" value="F:phosphorelay response regulator activity"/>
    <property type="evidence" value="ECO:0007669"/>
    <property type="project" value="TreeGrafter"/>
</dbReference>
<protein>
    <submittedName>
        <fullName evidence="10">DNA-binding response regulator, OmpR family, contains REC and winged-helix (WHTH) domain</fullName>
    </submittedName>
</protein>
<keyword evidence="2" id="KW-0902">Two-component regulatory system</keyword>
<evidence type="ECO:0000259" key="9">
    <source>
        <dbReference type="PROSITE" id="PS51755"/>
    </source>
</evidence>
<evidence type="ECO:0000313" key="10">
    <source>
        <dbReference type="EMBL" id="CAA6808857.1"/>
    </source>
</evidence>
<name>A0A6S6SFP3_9BACT</name>
<evidence type="ECO:0000256" key="5">
    <source>
        <dbReference type="ARBA" id="ARBA00023163"/>
    </source>
</evidence>
<feature type="modified residue" description="4-aspartylphosphate" evidence="6">
    <location>
        <position position="66"/>
    </location>
</feature>
<dbReference type="Gene3D" id="1.10.10.10">
    <property type="entry name" value="Winged helix-like DNA-binding domain superfamily/Winged helix DNA-binding domain"/>
    <property type="match status" value="1"/>
</dbReference>
<evidence type="ECO:0000256" key="1">
    <source>
        <dbReference type="ARBA" id="ARBA00022553"/>
    </source>
</evidence>
<keyword evidence="4 7" id="KW-0238">DNA-binding</keyword>
<dbReference type="PANTHER" id="PTHR48111">
    <property type="entry name" value="REGULATOR OF RPOS"/>
    <property type="match status" value="1"/>
</dbReference>
<dbReference type="AlphaFoldDB" id="A0A6S6SFP3"/>
<dbReference type="InterPro" id="IPR011006">
    <property type="entry name" value="CheY-like_superfamily"/>
</dbReference>
<dbReference type="GO" id="GO:0000976">
    <property type="term" value="F:transcription cis-regulatory region binding"/>
    <property type="evidence" value="ECO:0007669"/>
    <property type="project" value="TreeGrafter"/>
</dbReference>
<feature type="domain" description="Response regulatory" evidence="8">
    <location>
        <begin position="16"/>
        <end position="131"/>
    </location>
</feature>
<dbReference type="GO" id="GO:0006355">
    <property type="term" value="P:regulation of DNA-templated transcription"/>
    <property type="evidence" value="ECO:0007669"/>
    <property type="project" value="InterPro"/>
</dbReference>
<evidence type="ECO:0000256" key="4">
    <source>
        <dbReference type="ARBA" id="ARBA00023125"/>
    </source>
</evidence>
<sequence>MYLKLLKMEMKMTKYNILIVEDEFINAHFVEQTILNLGHNVVALIETAQEAINICQKKEVHIVFMDINLQGNIDGIECAKRLNKTQDIPIIYTTAFSDSKTIDEATDTNLFGYLIKPFDHQDIEASLNIAIKRNYLKKAITKNTNSQLFTNLSHNYRYYDKTQTLIKHEDHIMFTNKESEVFYCLFKNINQTVTSTYLINHVWKAKAISSSTIRDTILRLRKKVPELEIKTISGIGYSLNDSI</sequence>
<feature type="DNA-binding region" description="OmpR/PhoB-type" evidence="7">
    <location>
        <begin position="147"/>
        <end position="241"/>
    </location>
</feature>
<dbReference type="CDD" id="cd00383">
    <property type="entry name" value="trans_reg_C"/>
    <property type="match status" value="1"/>
</dbReference>
<dbReference type="CDD" id="cd17534">
    <property type="entry name" value="REC_DC-like"/>
    <property type="match status" value="1"/>
</dbReference>
<keyword evidence="1 6" id="KW-0597">Phosphoprotein</keyword>
<dbReference type="SUPFAM" id="SSF52172">
    <property type="entry name" value="CheY-like"/>
    <property type="match status" value="1"/>
</dbReference>
<dbReference type="InterPro" id="IPR001789">
    <property type="entry name" value="Sig_transdc_resp-reg_receiver"/>
</dbReference>
<dbReference type="InterPro" id="IPR036388">
    <property type="entry name" value="WH-like_DNA-bd_sf"/>
</dbReference>
<dbReference type="PANTHER" id="PTHR48111:SF1">
    <property type="entry name" value="TWO-COMPONENT RESPONSE REGULATOR ORR33"/>
    <property type="match status" value="1"/>
</dbReference>
<evidence type="ECO:0000256" key="3">
    <source>
        <dbReference type="ARBA" id="ARBA00023015"/>
    </source>
</evidence>
<dbReference type="SMART" id="SM00448">
    <property type="entry name" value="REC"/>
    <property type="match status" value="1"/>
</dbReference>